<dbReference type="KEGG" id="ajg:KKR91_03135"/>
<feature type="region of interest" description="Disordered" evidence="1">
    <location>
        <begin position="1"/>
        <end position="48"/>
    </location>
</feature>
<evidence type="ECO:0000313" key="2">
    <source>
        <dbReference type="EMBL" id="QWC10644.1"/>
    </source>
</evidence>
<proteinExistence type="predicted"/>
<reference evidence="2 3" key="1">
    <citation type="submission" date="2021-05" db="EMBL/GenBank/DDBJ databases">
        <title>Novel species in genus Arthrobacter.</title>
        <authorList>
            <person name="Zhang G."/>
        </authorList>
    </citation>
    <scope>NUCLEOTIDE SEQUENCE [LARGE SCALE GENOMIC DNA]</scope>
    <source>
        <strain evidence="3">zg-ZUI227</strain>
    </source>
</reference>
<dbReference type="Proteomes" id="UP000676885">
    <property type="component" value="Chromosome"/>
</dbReference>
<organism evidence="2 3">
    <name type="scientific">Arthrobacter jiangjiafuii</name>
    <dbReference type="NCBI Taxonomy" id="2817475"/>
    <lineage>
        <taxon>Bacteria</taxon>
        <taxon>Bacillati</taxon>
        <taxon>Actinomycetota</taxon>
        <taxon>Actinomycetes</taxon>
        <taxon>Micrococcales</taxon>
        <taxon>Micrococcaceae</taxon>
        <taxon>Arthrobacter</taxon>
    </lineage>
</organism>
<name>A0A975M6N7_9MICC</name>
<protein>
    <submittedName>
        <fullName evidence="2">Uncharacterized protein</fullName>
    </submittedName>
</protein>
<gene>
    <name evidence="2" type="ORF">KKR91_03135</name>
</gene>
<evidence type="ECO:0000256" key="1">
    <source>
        <dbReference type="SAM" id="MobiDB-lite"/>
    </source>
</evidence>
<dbReference type="AlphaFoldDB" id="A0A975M6N7"/>
<dbReference type="EMBL" id="CP076022">
    <property type="protein sequence ID" value="QWC10644.1"/>
    <property type="molecule type" value="Genomic_DNA"/>
</dbReference>
<accession>A0A975M6N7</accession>
<feature type="compositionally biased region" description="Basic and acidic residues" evidence="1">
    <location>
        <begin position="1"/>
        <end position="20"/>
    </location>
</feature>
<feature type="compositionally biased region" description="Basic and acidic residues" evidence="1">
    <location>
        <begin position="31"/>
        <end position="48"/>
    </location>
</feature>
<keyword evidence="3" id="KW-1185">Reference proteome</keyword>
<evidence type="ECO:0000313" key="3">
    <source>
        <dbReference type="Proteomes" id="UP000676885"/>
    </source>
</evidence>
<sequence length="48" mass="5181">MSDKENPASGEDQNRTHNEAPSEGDTEESPATDRQHTQEAAEGDEPGK</sequence>
<dbReference type="RefSeq" id="WP_210231664.1">
    <property type="nucleotide sequence ID" value="NZ_CP076022.1"/>
</dbReference>